<gene>
    <name evidence="1" type="ORF">UT18_C0013G0031</name>
</gene>
<comment type="caution">
    <text evidence="1">The sequence shown here is derived from an EMBL/GenBank/DDBJ whole genome shotgun (WGS) entry which is preliminary data.</text>
</comment>
<dbReference type="Proteomes" id="UP000034207">
    <property type="component" value="Unassembled WGS sequence"/>
</dbReference>
<reference evidence="1 2" key="1">
    <citation type="journal article" date="2015" name="Nature">
        <title>rRNA introns, odd ribosomes, and small enigmatic genomes across a large radiation of phyla.</title>
        <authorList>
            <person name="Brown C.T."/>
            <person name="Hug L.A."/>
            <person name="Thomas B.C."/>
            <person name="Sharon I."/>
            <person name="Castelle C.J."/>
            <person name="Singh A."/>
            <person name="Wilkins M.J."/>
            <person name="Williams K.H."/>
            <person name="Banfield J.F."/>
        </authorList>
    </citation>
    <scope>NUCLEOTIDE SEQUENCE [LARGE SCALE GENOMIC DNA]</scope>
</reference>
<dbReference type="STRING" id="1618345.UT18_C0013G0031"/>
<name>A0A0G0P768_UNCC2</name>
<sequence>MVKSKTRQAIPATFKLNNNLRLCYIKNWHRGFEVIEMSLEEYFKRKIQELTGIESLDDKVLTKLEKEVEYDARPIDENVEIRIYPWQYRKFLTIEEIEERKERAIAALSRYG</sequence>
<dbReference type="EMBL" id="LBVV01000013">
    <property type="protein sequence ID" value="KKQ93984.1"/>
    <property type="molecule type" value="Genomic_DNA"/>
</dbReference>
<proteinExistence type="predicted"/>
<evidence type="ECO:0000313" key="2">
    <source>
        <dbReference type="Proteomes" id="UP000034207"/>
    </source>
</evidence>
<evidence type="ECO:0000313" key="1">
    <source>
        <dbReference type="EMBL" id="KKQ93984.1"/>
    </source>
</evidence>
<dbReference type="AlphaFoldDB" id="A0A0G0P768"/>
<protein>
    <submittedName>
        <fullName evidence="1">Uncharacterized protein</fullName>
    </submittedName>
</protein>
<accession>A0A0G0P768</accession>
<organism evidence="1 2">
    <name type="scientific">candidate division CPR2 bacterium GW2011_GWC2_39_10</name>
    <dbReference type="NCBI Taxonomy" id="1618345"/>
    <lineage>
        <taxon>Bacteria</taxon>
        <taxon>Bacteria division CPR2</taxon>
    </lineage>
</organism>